<comment type="caution">
    <text evidence="2">The sequence shown here is derived from an EMBL/GenBank/DDBJ whole genome shotgun (WGS) entry which is preliminary data.</text>
</comment>
<reference evidence="2" key="1">
    <citation type="submission" date="2020-05" db="EMBL/GenBank/DDBJ databases">
        <authorList>
            <person name="Brown S."/>
            <person name="Huntemann M."/>
            <person name="Clum A."/>
            <person name="Spunde A."/>
            <person name="Palaniappan K."/>
            <person name="Ritter S."/>
            <person name="Mikhailova N."/>
            <person name="Chen I.-M."/>
            <person name="Stamatis D."/>
            <person name="Reddy T."/>
            <person name="O'Malley R."/>
            <person name="Daum C."/>
            <person name="Shapiro N."/>
            <person name="Ivanova N."/>
            <person name="Kyrpides N."/>
            <person name="Woyke T."/>
        </authorList>
    </citation>
    <scope>NUCLEOTIDE SEQUENCE</scope>
    <source>
        <strain evidence="2">DJ080</strain>
    </source>
</reference>
<dbReference type="Proteomes" id="UP001193748">
    <property type="component" value="Unassembled WGS sequence"/>
</dbReference>
<evidence type="ECO:0000313" key="3">
    <source>
        <dbReference type="Proteomes" id="UP001193748"/>
    </source>
</evidence>
<dbReference type="SUPFAM" id="SSF51230">
    <property type="entry name" value="Single hybrid motif"/>
    <property type="match status" value="1"/>
</dbReference>
<reference evidence="2" key="2">
    <citation type="journal article" date="2022" name="Nat. Biotechnol.">
        <title>Carbon-negative production of acetone and isopropanol by gas fermentation at industrial pilot scale.</title>
        <authorList>
            <person name="Liew F.E."/>
            <person name="Nogle R."/>
            <person name="Abdalla T."/>
            <person name="Rasor B.J."/>
            <person name="Canter C."/>
            <person name="Jensen R.O."/>
            <person name="Wang L."/>
            <person name="Strutz J."/>
            <person name="Chirania P."/>
            <person name="De Tissera S."/>
            <person name="Mueller A.P."/>
            <person name="Ruan Z."/>
            <person name="Gao A."/>
            <person name="Tran L."/>
            <person name="Engle N.L."/>
            <person name="Bromley J.C."/>
            <person name="Daniell J."/>
            <person name="Conrado R."/>
            <person name="Tschaplinski T.J."/>
            <person name="Giannone R.J."/>
            <person name="Hettich R.L."/>
            <person name="Karim A.S."/>
            <person name="Simpson S.D."/>
            <person name="Brown S.D."/>
            <person name="Leang C."/>
            <person name="Jewett M.C."/>
            <person name="Kopke M."/>
        </authorList>
    </citation>
    <scope>NUCLEOTIDE SEQUENCE</scope>
    <source>
        <strain evidence="2">DJ080</strain>
    </source>
</reference>
<gene>
    <name evidence="2" type="ORF">B0H41_005385</name>
</gene>
<accession>A0AAX0B973</accession>
<dbReference type="Pfam" id="PF13375">
    <property type="entry name" value="RnfC_N"/>
    <property type="match status" value="1"/>
</dbReference>
<organism evidence="2 3">
    <name type="scientific">Clostridium beijerinckii</name>
    <name type="common">Clostridium MP</name>
    <dbReference type="NCBI Taxonomy" id="1520"/>
    <lineage>
        <taxon>Bacteria</taxon>
        <taxon>Bacillati</taxon>
        <taxon>Bacillota</taxon>
        <taxon>Clostridia</taxon>
        <taxon>Eubacteriales</taxon>
        <taxon>Clostridiaceae</taxon>
        <taxon>Clostridium</taxon>
    </lineage>
</organism>
<dbReference type="InterPro" id="IPR011053">
    <property type="entry name" value="Single_hybrid_motif"/>
</dbReference>
<feature type="domain" description="RnfC Barrel sandwich hybrid" evidence="1">
    <location>
        <begin position="17"/>
        <end position="73"/>
    </location>
</feature>
<evidence type="ECO:0000259" key="1">
    <source>
        <dbReference type="Pfam" id="PF13375"/>
    </source>
</evidence>
<dbReference type="RefSeq" id="WP_241394302.1">
    <property type="nucleotide sequence ID" value="NZ_CP144906.1"/>
</dbReference>
<evidence type="ECO:0000313" key="2">
    <source>
        <dbReference type="EMBL" id="NRT91706.1"/>
    </source>
</evidence>
<name>A0AAX0B973_CLOBE</name>
<proteinExistence type="predicted"/>
<sequence>MFNGKYLSYYGINIFSQKVTILRSQHIGAKAEPIDEVGDKVQKGDLIRDISGGKLGAKIHSSIDGIIKEITDESIVIVK</sequence>
<dbReference type="InterPro" id="IPR026902">
    <property type="entry name" value="RnfC_N"/>
</dbReference>
<dbReference type="AlphaFoldDB" id="A0AAX0B973"/>
<dbReference type="EMBL" id="JABSWW010000001">
    <property type="protein sequence ID" value="NRT91706.1"/>
    <property type="molecule type" value="Genomic_DNA"/>
</dbReference>
<protein>
    <submittedName>
        <fullName evidence="2">Na+-translocating ferredoxin:NAD+ oxidoreductase RnfC subunit</fullName>
    </submittedName>
</protein>